<proteinExistence type="predicted"/>
<organism evidence="2 3">
    <name type="scientific">Haemophilus parainfluenzae</name>
    <dbReference type="NCBI Taxonomy" id="729"/>
    <lineage>
        <taxon>Bacteria</taxon>
        <taxon>Pseudomonadati</taxon>
        <taxon>Pseudomonadota</taxon>
        <taxon>Gammaproteobacteria</taxon>
        <taxon>Pasteurellales</taxon>
        <taxon>Pasteurellaceae</taxon>
        <taxon>Haemophilus</taxon>
    </lineage>
</organism>
<gene>
    <name evidence="2" type="ORF">NCTC10665_01542</name>
</gene>
<evidence type="ECO:0000256" key="1">
    <source>
        <dbReference type="SAM" id="Phobius"/>
    </source>
</evidence>
<sequence length="64" mass="7267">MSFLSKTLGGLSKAYYIRQFLFGSIFFTFMAVIGYNNYSHTGNSSIFLTNIILGLICLFLYPYS</sequence>
<evidence type="ECO:0000313" key="3">
    <source>
        <dbReference type="Proteomes" id="UP000268879"/>
    </source>
</evidence>
<feature type="transmembrane region" description="Helical" evidence="1">
    <location>
        <begin position="44"/>
        <end position="63"/>
    </location>
</feature>
<keyword evidence="1" id="KW-1133">Transmembrane helix</keyword>
<evidence type="ECO:0000313" key="2">
    <source>
        <dbReference type="EMBL" id="VEI32264.1"/>
    </source>
</evidence>
<protein>
    <submittedName>
        <fullName evidence="2">Uncharacterized protein</fullName>
    </submittedName>
</protein>
<name>A0A448Q622_HAEPA</name>
<dbReference type="Proteomes" id="UP000268879">
    <property type="component" value="Chromosome"/>
</dbReference>
<accession>A0A448Q622</accession>
<dbReference type="EMBL" id="LR134481">
    <property type="protein sequence ID" value="VEI32264.1"/>
    <property type="molecule type" value="Genomic_DNA"/>
</dbReference>
<reference evidence="2 3" key="1">
    <citation type="submission" date="2018-12" db="EMBL/GenBank/DDBJ databases">
        <authorList>
            <consortium name="Pathogen Informatics"/>
        </authorList>
    </citation>
    <scope>NUCLEOTIDE SEQUENCE [LARGE SCALE GENOMIC DNA]</scope>
    <source>
        <strain evidence="2 3">NCTC10665</strain>
    </source>
</reference>
<feature type="transmembrane region" description="Helical" evidence="1">
    <location>
        <begin position="20"/>
        <end position="38"/>
    </location>
</feature>
<keyword evidence="1" id="KW-0472">Membrane</keyword>
<keyword evidence="1" id="KW-0812">Transmembrane</keyword>
<dbReference type="AlphaFoldDB" id="A0A448Q622"/>